<reference evidence="2" key="1">
    <citation type="submission" date="2006-10" db="EMBL/GenBank/DDBJ databases">
        <authorList>
            <person name="Amadeo P."/>
            <person name="Zhao Q."/>
            <person name="Wortman J."/>
            <person name="Fraser-Liggett C."/>
            <person name="Carlton J."/>
        </authorList>
    </citation>
    <scope>NUCLEOTIDE SEQUENCE</scope>
    <source>
        <strain evidence="2">G3</strain>
    </source>
</reference>
<evidence type="ECO:0000256" key="1">
    <source>
        <dbReference type="PROSITE-ProRule" id="PRU00023"/>
    </source>
</evidence>
<dbReference type="SMR" id="A2DWH3"/>
<keyword evidence="1" id="KW-0040">ANK repeat</keyword>
<dbReference type="KEGG" id="tva:4773315"/>
<dbReference type="Gene3D" id="1.25.40.20">
    <property type="entry name" value="Ankyrin repeat-containing domain"/>
    <property type="match status" value="1"/>
</dbReference>
<dbReference type="RefSeq" id="XP_001327536.1">
    <property type="nucleotide sequence ID" value="XM_001327501.1"/>
</dbReference>
<dbReference type="InterPro" id="IPR036770">
    <property type="entry name" value="Ankyrin_rpt-contain_sf"/>
</dbReference>
<reference evidence="2" key="2">
    <citation type="journal article" date="2007" name="Science">
        <title>Draft genome sequence of the sexually transmitted pathogen Trichomonas vaginalis.</title>
        <authorList>
            <person name="Carlton J.M."/>
            <person name="Hirt R.P."/>
            <person name="Silva J.C."/>
            <person name="Delcher A.L."/>
            <person name="Schatz M."/>
            <person name="Zhao Q."/>
            <person name="Wortman J.R."/>
            <person name="Bidwell S.L."/>
            <person name="Alsmark U.C.M."/>
            <person name="Besteiro S."/>
            <person name="Sicheritz-Ponten T."/>
            <person name="Noel C.J."/>
            <person name="Dacks J.B."/>
            <person name="Foster P.G."/>
            <person name="Simillion C."/>
            <person name="Van de Peer Y."/>
            <person name="Miranda-Saavedra D."/>
            <person name="Barton G.J."/>
            <person name="Westrop G.D."/>
            <person name="Mueller S."/>
            <person name="Dessi D."/>
            <person name="Fiori P.L."/>
            <person name="Ren Q."/>
            <person name="Paulsen I."/>
            <person name="Zhang H."/>
            <person name="Bastida-Corcuera F.D."/>
            <person name="Simoes-Barbosa A."/>
            <person name="Brown M.T."/>
            <person name="Hayes R.D."/>
            <person name="Mukherjee M."/>
            <person name="Okumura C.Y."/>
            <person name="Schneider R."/>
            <person name="Smith A.J."/>
            <person name="Vanacova S."/>
            <person name="Villalvazo M."/>
            <person name="Haas B.J."/>
            <person name="Pertea M."/>
            <person name="Feldblyum T.V."/>
            <person name="Utterback T.R."/>
            <person name="Shu C.L."/>
            <person name="Osoegawa K."/>
            <person name="de Jong P.J."/>
            <person name="Hrdy I."/>
            <person name="Horvathova L."/>
            <person name="Zubacova Z."/>
            <person name="Dolezal P."/>
            <person name="Malik S.B."/>
            <person name="Logsdon J.M. Jr."/>
            <person name="Henze K."/>
            <person name="Gupta A."/>
            <person name="Wang C.C."/>
            <person name="Dunne R.L."/>
            <person name="Upcroft J.A."/>
            <person name="Upcroft P."/>
            <person name="White O."/>
            <person name="Salzberg S.L."/>
            <person name="Tang P."/>
            <person name="Chiu C.-H."/>
            <person name="Lee Y.-S."/>
            <person name="Embley T.M."/>
            <person name="Coombs G.H."/>
            <person name="Mottram J.C."/>
            <person name="Tachezy J."/>
            <person name="Fraser-Liggett C.M."/>
            <person name="Johnson P.J."/>
        </authorList>
    </citation>
    <scope>NUCLEOTIDE SEQUENCE [LARGE SCALE GENOMIC DNA]</scope>
    <source>
        <strain evidence="2">G3</strain>
    </source>
</reference>
<dbReference type="SMART" id="SM00248">
    <property type="entry name" value="ANK"/>
    <property type="match status" value="3"/>
</dbReference>
<accession>A2DWH3</accession>
<dbReference type="VEuPathDB" id="TrichDB:TVAG_394570"/>
<dbReference type="EMBL" id="DS113258">
    <property type="protein sequence ID" value="EAY15313.1"/>
    <property type="molecule type" value="Genomic_DNA"/>
</dbReference>
<feature type="repeat" description="ANK" evidence="1">
    <location>
        <begin position="202"/>
        <end position="234"/>
    </location>
</feature>
<dbReference type="PROSITE" id="PS50297">
    <property type="entry name" value="ANK_REP_REGION"/>
    <property type="match status" value="1"/>
</dbReference>
<dbReference type="eggNOG" id="KOG0508">
    <property type="taxonomic scope" value="Eukaryota"/>
</dbReference>
<dbReference type="PROSITE" id="PS50088">
    <property type="entry name" value="ANK_REPEAT"/>
    <property type="match status" value="1"/>
</dbReference>
<gene>
    <name evidence="2" type="ORF">TVAG_394570</name>
</gene>
<dbReference type="InParanoid" id="A2DWH3"/>
<dbReference type="OrthoDB" id="4772757at2759"/>
<keyword evidence="3" id="KW-1185">Reference proteome</keyword>
<organism evidence="2 3">
    <name type="scientific">Trichomonas vaginalis (strain ATCC PRA-98 / G3)</name>
    <dbReference type="NCBI Taxonomy" id="412133"/>
    <lineage>
        <taxon>Eukaryota</taxon>
        <taxon>Metamonada</taxon>
        <taxon>Parabasalia</taxon>
        <taxon>Trichomonadida</taxon>
        <taxon>Trichomonadidae</taxon>
        <taxon>Trichomonas</taxon>
    </lineage>
</organism>
<dbReference type="SUPFAM" id="SSF48403">
    <property type="entry name" value="Ankyrin repeat"/>
    <property type="match status" value="1"/>
</dbReference>
<proteinExistence type="predicted"/>
<protein>
    <submittedName>
        <fullName evidence="2">Uncharacterized protein</fullName>
    </submittedName>
</protein>
<dbReference type="Proteomes" id="UP000001542">
    <property type="component" value="Unassembled WGS sequence"/>
</dbReference>
<dbReference type="PANTHER" id="PTHR24159">
    <property type="match status" value="1"/>
</dbReference>
<evidence type="ECO:0000313" key="3">
    <source>
        <dbReference type="Proteomes" id="UP000001542"/>
    </source>
</evidence>
<dbReference type="PANTHER" id="PTHR24159:SF5">
    <property type="entry name" value="ANK_REP_REGION DOMAIN-CONTAINING PROTEIN"/>
    <property type="match status" value="1"/>
</dbReference>
<dbReference type="Pfam" id="PF12796">
    <property type="entry name" value="Ank_2"/>
    <property type="match status" value="1"/>
</dbReference>
<evidence type="ECO:0000313" key="2">
    <source>
        <dbReference type="EMBL" id="EAY15313.1"/>
    </source>
</evidence>
<name>A2DWH3_TRIV3</name>
<dbReference type="InterPro" id="IPR002110">
    <property type="entry name" value="Ankyrin_rpt"/>
</dbReference>
<dbReference type="AlphaFoldDB" id="A2DWH3"/>
<dbReference type="VEuPathDB" id="TrichDB:TVAGG3_0428760"/>
<dbReference type="STRING" id="5722.A2DWH3"/>
<sequence>MNDPKRNQNIDIEKILNKFNKIPIKYFVNDDVNGFLEYVNNKSSQFNPNATHAHKSYLNYCAMLGSVSCFKSLILKDAKIDNYTLEYASIGGDFEIFQIVEQKIGENPEIISNSLLKAIQCHNDEIAYYLIDKYSAEFPFLRCAECYNMKFFIYKLGNNETINDQDDFKSTALRASIHFEIPSFVSYLCNFKDINLNLSDNQSETPLMISSILGNTEIAKILIEKGADLNLKSDLGYSALMYCSLYNSISVTKLLIQHSALKHLYKDSRSKRMNAKDIAAESGHQEIVDLLK</sequence>